<comment type="caution">
    <text evidence="2">The sequence shown here is derived from an EMBL/GenBank/DDBJ whole genome shotgun (WGS) entry which is preliminary data.</text>
</comment>
<dbReference type="OrthoDB" id="2942377at2759"/>
<protein>
    <submittedName>
        <fullName evidence="2">Uncharacterized protein</fullName>
    </submittedName>
</protein>
<dbReference type="AlphaFoldDB" id="A0A8H8CQ37"/>
<keyword evidence="1" id="KW-0812">Transmembrane</keyword>
<gene>
    <name evidence="2" type="ORF">JR316_000167</name>
</gene>
<reference evidence="2" key="1">
    <citation type="submission" date="2021-02" db="EMBL/GenBank/DDBJ databases">
        <title>Psilocybe cubensis genome.</title>
        <authorList>
            <person name="Mckernan K.J."/>
            <person name="Crawford S."/>
            <person name="Trippe A."/>
            <person name="Kane L.T."/>
            <person name="Mclaughlin S."/>
        </authorList>
    </citation>
    <scope>NUCLEOTIDE SEQUENCE [LARGE SCALE GENOMIC DNA]</scope>
    <source>
        <strain evidence="2">MGC-MH-2018</strain>
    </source>
</reference>
<organism evidence="2">
    <name type="scientific">Psilocybe cubensis</name>
    <name type="common">Psychedelic mushroom</name>
    <name type="synonym">Stropharia cubensis</name>
    <dbReference type="NCBI Taxonomy" id="181762"/>
    <lineage>
        <taxon>Eukaryota</taxon>
        <taxon>Fungi</taxon>
        <taxon>Dikarya</taxon>
        <taxon>Basidiomycota</taxon>
        <taxon>Agaricomycotina</taxon>
        <taxon>Agaricomycetes</taxon>
        <taxon>Agaricomycetidae</taxon>
        <taxon>Agaricales</taxon>
        <taxon>Agaricineae</taxon>
        <taxon>Strophariaceae</taxon>
        <taxon>Psilocybe</taxon>
    </lineage>
</organism>
<evidence type="ECO:0000256" key="1">
    <source>
        <dbReference type="SAM" id="Phobius"/>
    </source>
</evidence>
<feature type="transmembrane region" description="Helical" evidence="1">
    <location>
        <begin position="59"/>
        <end position="79"/>
    </location>
</feature>
<name>A0A8H8CQ37_PSICU</name>
<keyword evidence="1" id="KW-0472">Membrane</keyword>
<evidence type="ECO:0000313" key="2">
    <source>
        <dbReference type="EMBL" id="KAG5173510.1"/>
    </source>
</evidence>
<sequence>MLAWRAIVRRPATLIRQGPQIPRRSLHSSLPRPQLYQQRGGSLLAKLRFRADGKPRSRLMGATIGTLVLFNILTLATMYDLVEEGEITLGLLVNVIYLQRADMSYSNINLEDSAETLIYFKKLYQAFARIPQEEVDDLFKDLSRMIKAGETEVEAHRIMRTAAEQIHLAFQDLDHDSIASTSNYIFDIMREALENLIDLIPENVDDESDSKYTFQLIRDHSKKDAGAVLKDYESLG</sequence>
<keyword evidence="1" id="KW-1133">Transmembrane helix</keyword>
<accession>A0A8H8CQ37</accession>
<proteinExistence type="predicted"/>
<dbReference type="EMBL" id="JAFIQS010000001">
    <property type="protein sequence ID" value="KAG5173510.1"/>
    <property type="molecule type" value="Genomic_DNA"/>
</dbReference>